<protein>
    <submittedName>
        <fullName evidence="1">Pertussis toxin-like subunit ArtA</fullName>
    </submittedName>
</protein>
<dbReference type="PRINTS" id="PR01395">
    <property type="entry name" value="BORPETOXINA"/>
</dbReference>
<dbReference type="GO" id="GO:0003950">
    <property type="term" value="F:NAD+ poly-ADP-ribosyltransferase activity"/>
    <property type="evidence" value="ECO:0007669"/>
    <property type="project" value="InterPro"/>
</dbReference>
<dbReference type="Gene3D" id="3.90.210.10">
    <property type="entry name" value="Heat-Labile Enterotoxin, subunit A"/>
    <property type="match status" value="1"/>
</dbReference>
<dbReference type="InterPro" id="IPR003898">
    <property type="entry name" value="Borpert_toxA"/>
</dbReference>
<accession>A0A2G8YF18</accession>
<dbReference type="Proteomes" id="UP000523388">
    <property type="component" value="Unassembled WGS sequence"/>
</dbReference>
<proteinExistence type="predicted"/>
<name>A0A2G8YF18_ECOLX</name>
<evidence type="ECO:0000313" key="1">
    <source>
        <dbReference type="EMBL" id="EFA9846422.1"/>
    </source>
</evidence>
<dbReference type="RefSeq" id="WP_001318187.1">
    <property type="nucleotide sequence ID" value="NZ_AP017610.1"/>
</dbReference>
<comment type="caution">
    <text evidence="1">The sequence shown here is derived from an EMBL/GenBank/DDBJ whole genome shotgun (WGS) entry which is preliminary data.</text>
</comment>
<dbReference type="Pfam" id="PF02917">
    <property type="entry name" value="Pertussis_S1"/>
    <property type="match status" value="1"/>
</dbReference>
<evidence type="ECO:0000313" key="2">
    <source>
        <dbReference type="Proteomes" id="UP000523388"/>
    </source>
</evidence>
<reference evidence="1 2" key="1">
    <citation type="submission" date="2018-08" db="EMBL/GenBank/DDBJ databases">
        <authorList>
            <consortium name="GenomeTrakr network: Whole genome sequencing for foodborne pathogen traceback"/>
        </authorList>
    </citation>
    <scope>NUCLEOTIDE SEQUENCE [LARGE SCALE GENOMIC DNA]</scope>
    <source>
        <strain evidence="1 2">AZ-TG102963</strain>
    </source>
</reference>
<dbReference type="EMBL" id="AASCJS010000015">
    <property type="protein sequence ID" value="EFA9846422.1"/>
    <property type="molecule type" value="Genomic_DNA"/>
</dbReference>
<organism evidence="1 2">
    <name type="scientific">Escherichia coli</name>
    <dbReference type="NCBI Taxonomy" id="562"/>
    <lineage>
        <taxon>Bacteria</taxon>
        <taxon>Pseudomonadati</taxon>
        <taxon>Pseudomonadota</taxon>
        <taxon>Gammaproteobacteria</taxon>
        <taxon>Enterobacterales</taxon>
        <taxon>Enterobacteriaceae</taxon>
        <taxon>Escherichia</taxon>
    </lineage>
</organism>
<sequence length="243" mass="27368">MKTFIFFIFTLLSFNTDAVQFVYRVDSRPPDVVFREGFRSHGANRNLQQHVRGDSCAAGSRDSAFIATTADINETYSIARQYFSSSTFHGNLYRYRIRANHEFYSLEPSVQLLRGRGVTFSRFEDIMMREQSEIVADGFIPTENIAEAIQLRYDRTSGVVSDGSGTSNPRYLNISTDSNPGVIPNIPVPQVSVRARINAFGSLLTACFSLRGTRDGGVYRSSNYYEEFYDARPLLKVLLVNGS</sequence>
<dbReference type="SUPFAM" id="SSF56399">
    <property type="entry name" value="ADP-ribosylation"/>
    <property type="match status" value="1"/>
</dbReference>
<dbReference type="AlphaFoldDB" id="A0A2G8YF18"/>
<gene>
    <name evidence="1" type="ORF">C1Q91_002823</name>
</gene>
<dbReference type="GO" id="GO:0005576">
    <property type="term" value="C:extracellular region"/>
    <property type="evidence" value="ECO:0007669"/>
    <property type="project" value="InterPro"/>
</dbReference>